<evidence type="ECO:0000259" key="3">
    <source>
        <dbReference type="Pfam" id="PF07626"/>
    </source>
</evidence>
<feature type="chain" id="PRO_5036383904" description="Cytochrome c domain-containing protein" evidence="1">
    <location>
        <begin position="26"/>
        <end position="656"/>
    </location>
</feature>
<dbReference type="AlphaFoldDB" id="A0A6C2YRB0"/>
<dbReference type="GO" id="GO:0020037">
    <property type="term" value="F:heme binding"/>
    <property type="evidence" value="ECO:0007669"/>
    <property type="project" value="InterPro"/>
</dbReference>
<evidence type="ECO:0000313" key="9">
    <source>
        <dbReference type="Proteomes" id="UP000464378"/>
    </source>
</evidence>
<evidence type="ECO:0000259" key="5">
    <source>
        <dbReference type="Pfam" id="PF07631"/>
    </source>
</evidence>
<feature type="domain" description="Cytochrome C Planctomycete-type" evidence="6">
    <location>
        <begin position="49"/>
        <end position="96"/>
    </location>
</feature>
<protein>
    <recommendedName>
        <fullName evidence="10">Cytochrome c domain-containing protein</fullName>
    </recommendedName>
</protein>
<dbReference type="InterPro" id="IPR013036">
    <property type="entry name" value="DUF1587"/>
</dbReference>
<evidence type="ECO:0000259" key="2">
    <source>
        <dbReference type="Pfam" id="PF07624"/>
    </source>
</evidence>
<dbReference type="Pfam" id="PF07635">
    <property type="entry name" value="PSCyt1"/>
    <property type="match status" value="1"/>
</dbReference>
<dbReference type="InterPro" id="IPR013042">
    <property type="entry name" value="DUF1592"/>
</dbReference>
<proteinExistence type="predicted"/>
<evidence type="ECO:0000259" key="7">
    <source>
        <dbReference type="Pfam" id="PF07637"/>
    </source>
</evidence>
<dbReference type="EMBL" id="LR586016">
    <property type="protein sequence ID" value="VIP03699.1"/>
    <property type="molecule type" value="Genomic_DNA"/>
</dbReference>
<name>A0A6C2YRB0_9BACT</name>
<sequence>MWSDSRTIRMLAILAVGWLTTTASAQPAANPTLSLSYARDIRPIVQRHCFACHKADKQRGGIDFEQFDTDAKANAAIQLWQSALERVAANEMPPEGNPPVSPADREKITQWLKSIEPKKPDCNQIATDDTRNFYRGFVMSRRLTKTEYRNTVRDLFGIDLKAGESIPADGAGGVGFDTNGSSLFTSTIQLEKYLESADQVLNVLLPTANGESPKLPQGTTPEHVTAARNRLLIATPTAGKPPREAAIAILRPFLRRAFRRAIEPSEIERHLQPFDRAIARGDSFEAALKLTLKGVLISPHFLFLAEPEPEKAGVYRLGGFPLASRMSYFLWASMPDDELLALAESGKLLDEGVLRQQIRRMRHHPNAIGFAESFAVQWLGLASLGGSVRPDAKLFPEFDAKLAESMRQETILFVDAIFREDRSLTDLIDGNFTFVNERLAKLYGIPNITGEAMQRVTLTDRRRGGVLGQASVLTVTSFPIRTSPVLRGRWVLEELLGSHVPPPPPNVPELKPNEGGMTAKSLRERLELHRKQADCASCHNRMDPIGFGFENFDPIGRWREQDANVAIDSSGKLPSGESFRGPAELKRILLERRRGEFTRNLVRKCYGYAMGRELDPFDDCVINACIEAMEKGQHKPSQLIEMIILSYPFQHRFSKR</sequence>
<evidence type="ECO:0000256" key="1">
    <source>
        <dbReference type="SAM" id="SignalP"/>
    </source>
</evidence>
<dbReference type="InterPro" id="IPR013043">
    <property type="entry name" value="DUF1595"/>
</dbReference>
<feature type="signal peptide" evidence="1">
    <location>
        <begin position="1"/>
        <end position="25"/>
    </location>
</feature>
<feature type="domain" description="DUF1595" evidence="7">
    <location>
        <begin position="248"/>
        <end position="306"/>
    </location>
</feature>
<reference evidence="8" key="1">
    <citation type="submission" date="2019-04" db="EMBL/GenBank/DDBJ databases">
        <authorList>
            <consortium name="Science for Life Laboratories"/>
        </authorList>
    </citation>
    <scope>NUCLEOTIDE SEQUENCE</scope>
    <source>
        <strain evidence="8">MBLW1</strain>
    </source>
</reference>
<organism evidence="8">
    <name type="scientific">Tuwongella immobilis</name>
    <dbReference type="NCBI Taxonomy" id="692036"/>
    <lineage>
        <taxon>Bacteria</taxon>
        <taxon>Pseudomonadati</taxon>
        <taxon>Planctomycetota</taxon>
        <taxon>Planctomycetia</taxon>
        <taxon>Gemmatales</taxon>
        <taxon>Gemmataceae</taxon>
        <taxon>Tuwongella</taxon>
    </lineage>
</organism>
<dbReference type="Proteomes" id="UP000464378">
    <property type="component" value="Chromosome"/>
</dbReference>
<dbReference type="InterPro" id="IPR011429">
    <property type="entry name" value="Cyt_c_Planctomycete-type"/>
</dbReference>
<keyword evidence="1" id="KW-0732">Signal</keyword>
<dbReference type="Pfam" id="PF07631">
    <property type="entry name" value="PSD4"/>
    <property type="match status" value="1"/>
</dbReference>
<feature type="domain" description="DUF1592" evidence="5">
    <location>
        <begin position="320"/>
        <end position="445"/>
    </location>
</feature>
<accession>A0A6C2YRB0</accession>
<dbReference type="Pfam" id="PF07626">
    <property type="entry name" value="PSD3"/>
    <property type="match status" value="1"/>
</dbReference>
<dbReference type="GO" id="GO:0009055">
    <property type="term" value="F:electron transfer activity"/>
    <property type="evidence" value="ECO:0007669"/>
    <property type="project" value="InterPro"/>
</dbReference>
<dbReference type="InterPro" id="IPR011478">
    <property type="entry name" value="DUF1585"/>
</dbReference>
<dbReference type="InterPro" id="IPR013039">
    <property type="entry name" value="DUF1588"/>
</dbReference>
<evidence type="ECO:0000259" key="6">
    <source>
        <dbReference type="Pfam" id="PF07635"/>
    </source>
</evidence>
<dbReference type="Pfam" id="PF07624">
    <property type="entry name" value="PSD2"/>
    <property type="match status" value="1"/>
</dbReference>
<dbReference type="KEGG" id="tim:GMBLW1_02610"/>
<evidence type="ECO:0000313" key="8">
    <source>
        <dbReference type="EMBL" id="VIP03699.1"/>
    </source>
</evidence>
<dbReference type="SUPFAM" id="SSF46626">
    <property type="entry name" value="Cytochrome c"/>
    <property type="match status" value="1"/>
</dbReference>
<dbReference type="InterPro" id="IPR036909">
    <property type="entry name" value="Cyt_c-like_dom_sf"/>
</dbReference>
<keyword evidence="9" id="KW-1185">Reference proteome</keyword>
<dbReference type="InParanoid" id="A0A6C2YRB0"/>
<feature type="domain" description="DUF1587" evidence="3">
    <location>
        <begin position="141"/>
        <end position="202"/>
    </location>
</feature>
<dbReference type="Pfam" id="PF07637">
    <property type="entry name" value="PSD5"/>
    <property type="match status" value="1"/>
</dbReference>
<gene>
    <name evidence="8" type="ORF">GMBLW1_02610</name>
</gene>
<dbReference type="EMBL" id="LR593887">
    <property type="protein sequence ID" value="VTS04766.1"/>
    <property type="molecule type" value="Genomic_DNA"/>
</dbReference>
<feature type="domain" description="DUF1585" evidence="2">
    <location>
        <begin position="575"/>
        <end position="649"/>
    </location>
</feature>
<evidence type="ECO:0008006" key="10">
    <source>
        <dbReference type="Google" id="ProtNLM"/>
    </source>
</evidence>
<dbReference type="Pfam" id="PF07627">
    <property type="entry name" value="PSCyt3"/>
    <property type="match status" value="1"/>
</dbReference>
<feature type="domain" description="DUF1588" evidence="4">
    <location>
        <begin position="463"/>
        <end position="562"/>
    </location>
</feature>
<evidence type="ECO:0000259" key="4">
    <source>
        <dbReference type="Pfam" id="PF07627"/>
    </source>
</evidence>